<sequence>MVCRSRNENDIICSEEVFESMWSKKKHQISFYMAVPSEGARWSERHSDEGMFLHYSQSFNGSNGSHDDIVSVL</sequence>
<protein>
    <submittedName>
        <fullName evidence="1">Uncharacterized protein</fullName>
    </submittedName>
</protein>
<gene>
    <name evidence="1" type="ORF">DPEC_G00066980</name>
</gene>
<accession>A0ACC2H9H5</accession>
<proteinExistence type="predicted"/>
<organism evidence="1 2">
    <name type="scientific">Dallia pectoralis</name>
    <name type="common">Alaska blackfish</name>
    <dbReference type="NCBI Taxonomy" id="75939"/>
    <lineage>
        <taxon>Eukaryota</taxon>
        <taxon>Metazoa</taxon>
        <taxon>Chordata</taxon>
        <taxon>Craniata</taxon>
        <taxon>Vertebrata</taxon>
        <taxon>Euteleostomi</taxon>
        <taxon>Actinopterygii</taxon>
        <taxon>Neopterygii</taxon>
        <taxon>Teleostei</taxon>
        <taxon>Protacanthopterygii</taxon>
        <taxon>Esociformes</taxon>
        <taxon>Umbridae</taxon>
        <taxon>Dallia</taxon>
    </lineage>
</organism>
<dbReference type="Proteomes" id="UP001157502">
    <property type="component" value="Chromosome 5"/>
</dbReference>
<dbReference type="EMBL" id="CM055732">
    <property type="protein sequence ID" value="KAJ8012275.1"/>
    <property type="molecule type" value="Genomic_DNA"/>
</dbReference>
<reference evidence="1" key="1">
    <citation type="submission" date="2021-05" db="EMBL/GenBank/DDBJ databases">
        <authorList>
            <person name="Pan Q."/>
            <person name="Jouanno E."/>
            <person name="Zahm M."/>
            <person name="Klopp C."/>
            <person name="Cabau C."/>
            <person name="Louis A."/>
            <person name="Berthelot C."/>
            <person name="Parey E."/>
            <person name="Roest Crollius H."/>
            <person name="Montfort J."/>
            <person name="Robinson-Rechavi M."/>
            <person name="Bouchez O."/>
            <person name="Lampietro C."/>
            <person name="Lopez Roques C."/>
            <person name="Donnadieu C."/>
            <person name="Postlethwait J."/>
            <person name="Bobe J."/>
            <person name="Dillon D."/>
            <person name="Chandos A."/>
            <person name="von Hippel F."/>
            <person name="Guiguen Y."/>
        </authorList>
    </citation>
    <scope>NUCLEOTIDE SEQUENCE</scope>
    <source>
        <strain evidence="1">YG-Jan2019</strain>
    </source>
</reference>
<evidence type="ECO:0000313" key="1">
    <source>
        <dbReference type="EMBL" id="KAJ8012275.1"/>
    </source>
</evidence>
<keyword evidence="2" id="KW-1185">Reference proteome</keyword>
<name>A0ACC2H9H5_DALPE</name>
<comment type="caution">
    <text evidence="1">The sequence shown here is derived from an EMBL/GenBank/DDBJ whole genome shotgun (WGS) entry which is preliminary data.</text>
</comment>
<evidence type="ECO:0000313" key="2">
    <source>
        <dbReference type="Proteomes" id="UP001157502"/>
    </source>
</evidence>